<evidence type="ECO:0000256" key="11">
    <source>
        <dbReference type="ARBA" id="ARBA00037850"/>
    </source>
</evidence>
<dbReference type="PANTHER" id="PTHR10125:SF27">
    <property type="entry name" value="P2X RECEPTOR A-RELATED"/>
    <property type="match status" value="1"/>
</dbReference>
<keyword evidence="14" id="KW-1185">Reference proteome</keyword>
<keyword evidence="9" id="KW-1071">Ligand-gated ion channel</keyword>
<dbReference type="GO" id="GO:0071476">
    <property type="term" value="P:cellular hypotonic response"/>
    <property type="evidence" value="ECO:0007669"/>
    <property type="project" value="UniProtKB-ARBA"/>
</dbReference>
<evidence type="ECO:0000256" key="3">
    <source>
        <dbReference type="ARBA" id="ARBA00022554"/>
    </source>
</evidence>
<dbReference type="FunFam" id="1.10.287.940:FF:000010">
    <property type="entry name" value="P2X receptor E"/>
    <property type="match status" value="1"/>
</dbReference>
<evidence type="ECO:0000313" key="14">
    <source>
        <dbReference type="Proteomes" id="UP001344447"/>
    </source>
</evidence>
<dbReference type="Proteomes" id="UP001344447">
    <property type="component" value="Unassembled WGS sequence"/>
</dbReference>
<accession>A0AAN7TKK0</accession>
<comment type="subcellular location">
    <subcellularLocation>
        <location evidence="11">Contractile vacuole membrane</location>
    </subcellularLocation>
</comment>
<evidence type="ECO:0000256" key="2">
    <source>
        <dbReference type="ARBA" id="ARBA00022448"/>
    </source>
</evidence>
<dbReference type="Pfam" id="PF00864">
    <property type="entry name" value="P2X_receptor"/>
    <property type="match status" value="2"/>
</dbReference>
<keyword evidence="2" id="KW-0813">Transport</keyword>
<dbReference type="FunFam" id="1.10.287.940:FF:000012">
    <property type="entry name" value="P2X receptor A"/>
    <property type="match status" value="1"/>
</dbReference>
<reference evidence="13 14" key="1">
    <citation type="submission" date="2023-11" db="EMBL/GenBank/DDBJ databases">
        <title>Dfirmibasis_genome.</title>
        <authorList>
            <person name="Edelbroek B."/>
            <person name="Kjellin J."/>
            <person name="Jerlstrom-Hultqvist J."/>
            <person name="Soderbom F."/>
        </authorList>
    </citation>
    <scope>NUCLEOTIDE SEQUENCE [LARGE SCALE GENOMIC DNA]</scope>
    <source>
        <strain evidence="13 14">TNS-C-14</strain>
    </source>
</reference>
<keyword evidence="5 12" id="KW-1133">Transmembrane helix</keyword>
<dbReference type="EMBL" id="JAVFKY010000006">
    <property type="protein sequence ID" value="KAK5574854.1"/>
    <property type="molecule type" value="Genomic_DNA"/>
</dbReference>
<evidence type="ECO:0008006" key="15">
    <source>
        <dbReference type="Google" id="ProtNLM"/>
    </source>
</evidence>
<evidence type="ECO:0000256" key="12">
    <source>
        <dbReference type="SAM" id="Phobius"/>
    </source>
</evidence>
<evidence type="ECO:0000256" key="10">
    <source>
        <dbReference type="ARBA" id="ARBA00023303"/>
    </source>
</evidence>
<evidence type="ECO:0000313" key="13">
    <source>
        <dbReference type="EMBL" id="KAK5574854.1"/>
    </source>
</evidence>
<comment type="caution">
    <text evidence="13">The sequence shown here is derived from an EMBL/GenBank/DDBJ whole genome shotgun (WGS) entry which is preliminary data.</text>
</comment>
<keyword evidence="4 12" id="KW-0812">Transmembrane</keyword>
<proteinExistence type="inferred from homology"/>
<evidence type="ECO:0000256" key="1">
    <source>
        <dbReference type="ARBA" id="ARBA00009848"/>
    </source>
</evidence>
<keyword evidence="7 12" id="KW-0472">Membrane</keyword>
<name>A0AAN7TKK0_9MYCE</name>
<evidence type="ECO:0000256" key="4">
    <source>
        <dbReference type="ARBA" id="ARBA00022692"/>
    </source>
</evidence>
<keyword evidence="10" id="KW-0407">Ion channel</keyword>
<gene>
    <name evidence="13" type="ORF">RB653_010108</name>
</gene>
<feature type="transmembrane region" description="Helical" evidence="12">
    <location>
        <begin position="310"/>
        <end position="336"/>
    </location>
</feature>
<dbReference type="AlphaFoldDB" id="A0AAN7TKK0"/>
<evidence type="ECO:0000256" key="7">
    <source>
        <dbReference type="ARBA" id="ARBA00023136"/>
    </source>
</evidence>
<dbReference type="GO" id="GO:0050848">
    <property type="term" value="P:regulation of calcium-mediated signaling"/>
    <property type="evidence" value="ECO:0007669"/>
    <property type="project" value="UniProtKB-ARBA"/>
</dbReference>
<dbReference type="InterPro" id="IPR059116">
    <property type="entry name" value="P2X_receptor"/>
</dbReference>
<dbReference type="Gene3D" id="1.10.287.940">
    <property type="entry name" value="atp-gated p2x4 ion channel"/>
    <property type="match status" value="2"/>
</dbReference>
<dbReference type="GO" id="GO:0140417">
    <property type="term" value="F:intracellularly ATP-gated calcium channel activity"/>
    <property type="evidence" value="ECO:0007669"/>
    <property type="project" value="UniProtKB-ARBA"/>
</dbReference>
<sequence length="377" mass="42356">MGLNFDWDDIFQYSTVKVVRIRDRRLGILHLLFLVGIVAYIVIYSAIVKKGYLFTEVPIGSVRTSLKAPNTFASNLTYCLNQNSTEKYQWTPLECNYWDEQLALFPVGQDSTFTCTTRVRLSKQKADCDFTSPNCKFVDVPGTAQNIYIADIESFTILIDHTMYASSSGSQFNAVDLHGYILNQDGDEVQINENGTSVGVQGKPDIITLGQLLSFGGVSLDQSSPVDSNVSIRYDGVVLFVFITYSNTYTYSTSDFRYVYSVQQIENTIYDVPETIILESIDSRLLYKRHGVRVIFIQTGTIGSFHFQTLLLTLVSGLGLLAVATTVVDQMAIRLLPQRKSYSSLKFQVTESMSNPMKKRITTDEGEDVLYTRIEGL</sequence>
<evidence type="ECO:0000256" key="8">
    <source>
        <dbReference type="ARBA" id="ARBA00023170"/>
    </source>
</evidence>
<dbReference type="GO" id="GO:0031164">
    <property type="term" value="C:contractile vacuolar membrane"/>
    <property type="evidence" value="ECO:0007669"/>
    <property type="project" value="UniProtKB-SubCell"/>
</dbReference>
<dbReference type="PANTHER" id="PTHR10125">
    <property type="entry name" value="P2X PURINOCEPTOR"/>
    <property type="match status" value="1"/>
</dbReference>
<keyword evidence="6" id="KW-0406">Ion transport</keyword>
<keyword evidence="3" id="KW-0926">Vacuole</keyword>
<organism evidence="13 14">
    <name type="scientific">Dictyostelium firmibasis</name>
    <dbReference type="NCBI Taxonomy" id="79012"/>
    <lineage>
        <taxon>Eukaryota</taxon>
        <taxon>Amoebozoa</taxon>
        <taxon>Evosea</taxon>
        <taxon>Eumycetozoa</taxon>
        <taxon>Dictyostelia</taxon>
        <taxon>Dictyosteliales</taxon>
        <taxon>Dictyosteliaceae</taxon>
        <taxon>Dictyostelium</taxon>
    </lineage>
</organism>
<dbReference type="GO" id="GO:0035381">
    <property type="term" value="F:ATP-gated ion channel activity"/>
    <property type="evidence" value="ECO:0007669"/>
    <property type="project" value="TreeGrafter"/>
</dbReference>
<evidence type="ECO:0000256" key="9">
    <source>
        <dbReference type="ARBA" id="ARBA00023286"/>
    </source>
</evidence>
<evidence type="ECO:0000256" key="6">
    <source>
        <dbReference type="ARBA" id="ARBA00023065"/>
    </source>
</evidence>
<protein>
    <recommendedName>
        <fullName evidence="15">P2X receptor</fullName>
    </recommendedName>
</protein>
<comment type="similarity">
    <text evidence="1">Belongs to the P2X receptor family.</text>
</comment>
<feature type="transmembrane region" description="Helical" evidence="12">
    <location>
        <begin position="26"/>
        <end position="47"/>
    </location>
</feature>
<keyword evidence="8" id="KW-0675">Receptor</keyword>
<evidence type="ECO:0000256" key="5">
    <source>
        <dbReference type="ARBA" id="ARBA00022989"/>
    </source>
</evidence>